<dbReference type="Proteomes" id="UP001338309">
    <property type="component" value="Unassembled WGS sequence"/>
</dbReference>
<protein>
    <recommendedName>
        <fullName evidence="4">TonB-dependent receptor plug domain-containing protein</fullName>
    </recommendedName>
</protein>
<accession>A0ABQ6PLX5</accession>
<evidence type="ECO:0000256" key="1">
    <source>
        <dbReference type="SAM" id="SignalP"/>
    </source>
</evidence>
<dbReference type="EMBL" id="BTPD01000004">
    <property type="protein sequence ID" value="GMQ28959.1"/>
    <property type="molecule type" value="Genomic_DNA"/>
</dbReference>
<keyword evidence="1" id="KW-0732">Signal</keyword>
<organism evidence="2 3">
    <name type="scientific">Algoriphagus confluentis</name>
    <dbReference type="NCBI Taxonomy" id="1697556"/>
    <lineage>
        <taxon>Bacteria</taxon>
        <taxon>Pseudomonadati</taxon>
        <taxon>Bacteroidota</taxon>
        <taxon>Cytophagia</taxon>
        <taxon>Cytophagales</taxon>
        <taxon>Cyclobacteriaceae</taxon>
        <taxon>Algoriphagus</taxon>
    </lineage>
</organism>
<feature type="chain" id="PRO_5045907275" description="TonB-dependent receptor plug domain-containing protein" evidence="1">
    <location>
        <begin position="22"/>
        <end position="126"/>
    </location>
</feature>
<name>A0ABQ6PLX5_9BACT</name>
<evidence type="ECO:0000313" key="3">
    <source>
        <dbReference type="Proteomes" id="UP001338309"/>
    </source>
</evidence>
<sequence length="126" mass="14149">MTKSGFLLLLVMIFAFCQSFGQGSDGKGVRIQTQCMPTQQESKDPLFVVIVGEDQGVFERRDIAGLHPEQIREMKVLKTPEARAEYGQPGENGVVLIWLKEESRNQLPKALEKKLTKIEPSDFSPL</sequence>
<gene>
    <name evidence="2" type="ORF">Aconfl_16020</name>
</gene>
<proteinExistence type="predicted"/>
<evidence type="ECO:0000313" key="2">
    <source>
        <dbReference type="EMBL" id="GMQ28959.1"/>
    </source>
</evidence>
<reference evidence="2 3" key="1">
    <citation type="submission" date="2023-08" db="EMBL/GenBank/DDBJ databases">
        <title>Draft genome sequence of Algoriphagus confluentis.</title>
        <authorList>
            <person name="Takatani N."/>
            <person name="Hosokawa M."/>
            <person name="Sawabe T."/>
        </authorList>
    </citation>
    <scope>NUCLEOTIDE SEQUENCE [LARGE SCALE GENOMIC DNA]</scope>
    <source>
        <strain evidence="2 3">NBRC 111222</strain>
    </source>
</reference>
<feature type="signal peptide" evidence="1">
    <location>
        <begin position="1"/>
        <end position="21"/>
    </location>
</feature>
<dbReference type="RefSeq" id="WP_338223694.1">
    <property type="nucleotide sequence ID" value="NZ_BTPD01000004.1"/>
</dbReference>
<comment type="caution">
    <text evidence="2">The sequence shown here is derived from an EMBL/GenBank/DDBJ whole genome shotgun (WGS) entry which is preliminary data.</text>
</comment>
<keyword evidence="3" id="KW-1185">Reference proteome</keyword>
<evidence type="ECO:0008006" key="4">
    <source>
        <dbReference type="Google" id="ProtNLM"/>
    </source>
</evidence>